<evidence type="ECO:0000313" key="1">
    <source>
        <dbReference type="EMBL" id="XCI28319.1"/>
    </source>
</evidence>
<sequence length="48" mass="5455">MPTHEAFMLSKEGKIKFGGCCITDTDPEYFCKESECEWDKEAALNHAL</sequence>
<dbReference type="RefSeq" id="WP_353892887.1">
    <property type="nucleotide sequence ID" value="NZ_CP159485.1"/>
</dbReference>
<protein>
    <submittedName>
        <fullName evidence="1">Uncharacterized protein</fullName>
    </submittedName>
</protein>
<proteinExistence type="predicted"/>
<gene>
    <name evidence="1" type="ORF">PRVXH_002274</name>
</gene>
<reference evidence="1" key="2">
    <citation type="submission" date="2024-06" db="EMBL/GenBank/DDBJ databases">
        <authorList>
            <person name="Petrova K.O."/>
            <person name="Toshchakov S.V."/>
            <person name="Boltjanskaja Y.V."/>
            <person name="Kevbrin V.V."/>
        </authorList>
    </citation>
    <scope>NUCLEOTIDE SEQUENCE</scope>
    <source>
        <strain evidence="1">Z-710</strain>
    </source>
</reference>
<name>A0AAU8HRY7_9FIRM</name>
<organism evidence="1">
    <name type="scientific">Proteinivorax hydrogeniformans</name>
    <dbReference type="NCBI Taxonomy" id="1826727"/>
    <lineage>
        <taxon>Bacteria</taxon>
        <taxon>Bacillati</taxon>
        <taxon>Bacillota</taxon>
        <taxon>Clostridia</taxon>
        <taxon>Eubacteriales</taxon>
        <taxon>Proteinivoracaceae</taxon>
        <taxon>Proteinivorax</taxon>
    </lineage>
</organism>
<accession>A0AAU8HRY7</accession>
<dbReference type="EMBL" id="CP159485">
    <property type="protein sequence ID" value="XCI28319.1"/>
    <property type="molecule type" value="Genomic_DNA"/>
</dbReference>
<dbReference type="AlphaFoldDB" id="A0AAU8HRY7"/>
<reference evidence="1" key="1">
    <citation type="journal article" date="2018" name="Antonie Van Leeuwenhoek">
        <title>Proteinivorax hydrogeniformans sp. nov., an anaerobic, haloalkaliphilic bacterium fermenting proteinaceous compounds with high hydrogen production.</title>
        <authorList>
            <person name="Boltyanskaya Y."/>
            <person name="Detkova E."/>
            <person name="Pimenov N."/>
            <person name="Kevbrin V."/>
        </authorList>
    </citation>
    <scope>NUCLEOTIDE SEQUENCE</scope>
    <source>
        <strain evidence="1">Z-710</strain>
    </source>
</reference>